<sequence length="57" mass="6332">MGAHGHPFVESSQPTVKQIEEQYWVIREPGSGTRSRSLSSLHLESSPNSRLNTEAPK</sequence>
<dbReference type="Proteomes" id="UP001649230">
    <property type="component" value="Chromosome"/>
</dbReference>
<evidence type="ECO:0000313" key="2">
    <source>
        <dbReference type="EMBL" id="UJF36359.1"/>
    </source>
</evidence>
<protein>
    <submittedName>
        <fullName evidence="2">Uncharacterized protein</fullName>
    </submittedName>
</protein>
<gene>
    <name evidence="2" type="ORF">L0M14_14290</name>
</gene>
<feature type="compositionally biased region" description="Low complexity" evidence="1">
    <location>
        <begin position="31"/>
        <end position="50"/>
    </location>
</feature>
<accession>A0ABY3SQT9</accession>
<keyword evidence="3" id="KW-1185">Reference proteome</keyword>
<dbReference type="EMBL" id="CP090978">
    <property type="protein sequence ID" value="UJF36359.1"/>
    <property type="molecule type" value="Genomic_DNA"/>
</dbReference>
<feature type="region of interest" description="Disordered" evidence="1">
    <location>
        <begin position="27"/>
        <end position="57"/>
    </location>
</feature>
<reference evidence="2 3" key="1">
    <citation type="journal article" date="2024" name="Int. J. Syst. Evol. Microbiol.">
        <title>Paenibacillus hexagrammi sp. nov., a novel bacterium isolated from the gut content of Hexagrammos agrammus.</title>
        <authorList>
            <person name="Jung H.K."/>
            <person name="Kim D.G."/>
            <person name="Zin H."/>
            <person name="Park J."/>
            <person name="Jung H."/>
            <person name="Kim Y.O."/>
            <person name="Kong H.J."/>
            <person name="Kim J.W."/>
            <person name="Kim Y.S."/>
        </authorList>
    </citation>
    <scope>NUCLEOTIDE SEQUENCE [LARGE SCALE GENOMIC DNA]</scope>
    <source>
        <strain evidence="2 3">YPD9-1</strain>
    </source>
</reference>
<name>A0ABY3SQT9_9BACL</name>
<proteinExistence type="predicted"/>
<evidence type="ECO:0000256" key="1">
    <source>
        <dbReference type="SAM" id="MobiDB-lite"/>
    </source>
</evidence>
<organism evidence="2 3">
    <name type="scientific">Paenibacillus hexagrammi</name>
    <dbReference type="NCBI Taxonomy" id="2908839"/>
    <lineage>
        <taxon>Bacteria</taxon>
        <taxon>Bacillati</taxon>
        <taxon>Bacillota</taxon>
        <taxon>Bacilli</taxon>
        <taxon>Bacillales</taxon>
        <taxon>Paenibacillaceae</taxon>
        <taxon>Paenibacillus</taxon>
    </lineage>
</organism>
<evidence type="ECO:0000313" key="3">
    <source>
        <dbReference type="Proteomes" id="UP001649230"/>
    </source>
</evidence>